<dbReference type="PANTHER" id="PTHR35282:SF2">
    <property type="entry name" value="F5D14.24 PROTEIN"/>
    <property type="match status" value="1"/>
</dbReference>
<sequence>MDTKSPENKLSQEETRESLIAISHCIPEKVFDSKHLPDNGNSVNHVDLNDGDEAEKCRSELISISYTQSPDVSTLPVALKNHND</sequence>
<protein>
    <submittedName>
        <fullName evidence="1">Uncharacterized protein</fullName>
    </submittedName>
</protein>
<reference evidence="1 2" key="1">
    <citation type="submission" date="2017-09" db="EMBL/GenBank/DDBJ databases">
        <title>WGS assembly of Aquilegia coerulea Goldsmith.</title>
        <authorList>
            <person name="Hodges S."/>
            <person name="Kramer E."/>
            <person name="Nordborg M."/>
            <person name="Tomkins J."/>
            <person name="Borevitz J."/>
            <person name="Derieg N."/>
            <person name="Yan J."/>
            <person name="Mihaltcheva S."/>
            <person name="Hayes R.D."/>
            <person name="Rokhsar D."/>
        </authorList>
    </citation>
    <scope>NUCLEOTIDE SEQUENCE [LARGE SCALE GENOMIC DNA]</scope>
    <source>
        <strain evidence="2">cv. Goldsmith</strain>
    </source>
</reference>
<dbReference type="Proteomes" id="UP000230069">
    <property type="component" value="Unassembled WGS sequence"/>
</dbReference>
<dbReference type="InterPro" id="IPR049198">
    <property type="entry name" value="DUF6865"/>
</dbReference>
<dbReference type="AlphaFoldDB" id="A0A2G5CN38"/>
<organism evidence="1 2">
    <name type="scientific">Aquilegia coerulea</name>
    <name type="common">Rocky mountain columbine</name>
    <dbReference type="NCBI Taxonomy" id="218851"/>
    <lineage>
        <taxon>Eukaryota</taxon>
        <taxon>Viridiplantae</taxon>
        <taxon>Streptophyta</taxon>
        <taxon>Embryophyta</taxon>
        <taxon>Tracheophyta</taxon>
        <taxon>Spermatophyta</taxon>
        <taxon>Magnoliopsida</taxon>
        <taxon>Ranunculales</taxon>
        <taxon>Ranunculaceae</taxon>
        <taxon>Thalictroideae</taxon>
        <taxon>Aquilegia</taxon>
    </lineage>
</organism>
<gene>
    <name evidence="1" type="ORF">AQUCO_04400112v1</name>
</gene>
<dbReference type="InParanoid" id="A0A2G5CN38"/>
<name>A0A2G5CN38_AQUCA</name>
<dbReference type="PANTHER" id="PTHR35282">
    <property type="entry name" value="F5D14.24 PROTEIN"/>
    <property type="match status" value="1"/>
</dbReference>
<accession>A0A2G5CN38</accession>
<dbReference type="Pfam" id="PF21737">
    <property type="entry name" value="DUF6865"/>
    <property type="match status" value="1"/>
</dbReference>
<dbReference type="EMBL" id="KZ305061">
    <property type="protein sequence ID" value="PIA32694.1"/>
    <property type="molecule type" value="Genomic_DNA"/>
</dbReference>
<keyword evidence="2" id="KW-1185">Reference proteome</keyword>
<evidence type="ECO:0000313" key="2">
    <source>
        <dbReference type="Proteomes" id="UP000230069"/>
    </source>
</evidence>
<dbReference type="OrthoDB" id="632588at2759"/>
<proteinExistence type="predicted"/>
<dbReference type="FunCoup" id="A0A2G5CN38">
    <property type="interactions" value="4"/>
</dbReference>
<evidence type="ECO:0000313" key="1">
    <source>
        <dbReference type="EMBL" id="PIA32694.1"/>
    </source>
</evidence>